<organism evidence="2">
    <name type="scientific">uncultured bacterium AR_456</name>
    <dbReference type="NCBI Taxonomy" id="1630014"/>
    <lineage>
        <taxon>Bacteria</taxon>
        <taxon>environmental samples</taxon>
    </lineage>
</organism>
<reference evidence="2" key="1">
    <citation type="journal article" date="2015" name="Proc. Natl. Acad. Sci. U.S.A.">
        <title>Multiplexed metagenome mining using short DNA sequence tags facilitates targeted discovery of epoxyketone proteasome inhibitors.</title>
        <authorList>
            <person name="Owen J.G."/>
            <person name="Charlop-Powers Z."/>
            <person name="Smith A.G."/>
            <person name="Ternei M.A."/>
            <person name="Calle P.Y."/>
            <person name="Reddy B.V."/>
            <person name="Montiel D."/>
            <person name="Brady S.F."/>
        </authorList>
    </citation>
    <scope>NUCLEOTIDE SEQUENCE</scope>
</reference>
<dbReference type="InterPro" id="IPR046259">
    <property type="entry name" value="DUF6292"/>
</dbReference>
<dbReference type="Pfam" id="PF19809">
    <property type="entry name" value="DUF6292"/>
    <property type="match status" value="1"/>
</dbReference>
<evidence type="ECO:0000313" key="2">
    <source>
        <dbReference type="EMBL" id="AKA59454.1"/>
    </source>
</evidence>
<feature type="domain" description="DUF6292" evidence="1">
    <location>
        <begin position="17"/>
        <end position="102"/>
    </location>
</feature>
<dbReference type="AlphaFoldDB" id="A0A0E3JRM8"/>
<name>A0A0E3JRM8_9BACT</name>
<sequence>MMELDFDDSMARGLRCYVRLVSRALGLRGDCSYVQADEPFSAYLALDGRLRRFPDHDVALLWEEHRGWSAALETHSGADLHVVAHLGPDVLPPPEVVATWARGLFHPHREFDPVRRPDGRPAAGHVDRMRQRLAGYVDPEFARALTHRPRDADGMSLALE</sequence>
<protein>
    <recommendedName>
        <fullName evidence="1">DUF6292 domain-containing protein</fullName>
    </recommendedName>
</protein>
<accession>A0A0E3JRM8</accession>
<evidence type="ECO:0000259" key="1">
    <source>
        <dbReference type="Pfam" id="PF19809"/>
    </source>
</evidence>
<dbReference type="EMBL" id="KP830094">
    <property type="protein sequence ID" value="AKA59454.1"/>
    <property type="molecule type" value="Genomic_DNA"/>
</dbReference>
<proteinExistence type="predicted"/>